<feature type="domain" description="Resolvase/invertase-type recombinase catalytic" evidence="2">
    <location>
        <begin position="3"/>
        <end position="150"/>
    </location>
</feature>
<evidence type="ECO:0000313" key="5">
    <source>
        <dbReference type="Proteomes" id="UP000555448"/>
    </source>
</evidence>
<feature type="domain" description="Recombinase" evidence="3">
    <location>
        <begin position="154"/>
        <end position="307"/>
    </location>
</feature>
<accession>A0A7W7KB84</accession>
<dbReference type="PANTHER" id="PTHR30461">
    <property type="entry name" value="DNA-INVERTASE FROM LAMBDOID PROPHAGE"/>
    <property type="match status" value="1"/>
</dbReference>
<dbReference type="Proteomes" id="UP000555448">
    <property type="component" value="Unassembled WGS sequence"/>
</dbReference>
<feature type="region of interest" description="Disordered" evidence="1">
    <location>
        <begin position="545"/>
        <end position="564"/>
    </location>
</feature>
<dbReference type="InterPro" id="IPR050639">
    <property type="entry name" value="SSR_resolvase"/>
</dbReference>
<dbReference type="PROSITE" id="PS51737">
    <property type="entry name" value="RECOMBINASE_DNA_BIND"/>
    <property type="match status" value="1"/>
</dbReference>
<dbReference type="GO" id="GO:0000150">
    <property type="term" value="F:DNA strand exchange activity"/>
    <property type="evidence" value="ECO:0007669"/>
    <property type="project" value="InterPro"/>
</dbReference>
<dbReference type="CDD" id="cd00338">
    <property type="entry name" value="Ser_Recombinase"/>
    <property type="match status" value="1"/>
</dbReference>
<evidence type="ECO:0000259" key="2">
    <source>
        <dbReference type="PROSITE" id="PS51736"/>
    </source>
</evidence>
<gene>
    <name evidence="4" type="ORF">HNO88_002930</name>
</gene>
<dbReference type="PANTHER" id="PTHR30461:SF23">
    <property type="entry name" value="DNA RECOMBINASE-RELATED"/>
    <property type="match status" value="1"/>
</dbReference>
<dbReference type="SMART" id="SM00857">
    <property type="entry name" value="Resolvase"/>
    <property type="match status" value="1"/>
</dbReference>
<feature type="compositionally biased region" description="Low complexity" evidence="1">
    <location>
        <begin position="618"/>
        <end position="636"/>
    </location>
</feature>
<protein>
    <submittedName>
        <fullName evidence="4">DNA invertase Pin-like site-specific DNA recombinase</fullName>
    </submittedName>
</protein>
<dbReference type="InterPro" id="IPR025827">
    <property type="entry name" value="Zn_ribbon_recom_dom"/>
</dbReference>
<dbReference type="InterPro" id="IPR006119">
    <property type="entry name" value="Resolv_N"/>
</dbReference>
<feature type="compositionally biased region" description="Gly residues" evidence="1">
    <location>
        <begin position="551"/>
        <end position="560"/>
    </location>
</feature>
<name>A0A7W7KB84_9SPHN</name>
<dbReference type="Pfam" id="PF00239">
    <property type="entry name" value="Resolvase"/>
    <property type="match status" value="1"/>
</dbReference>
<keyword evidence="5" id="KW-1185">Reference proteome</keyword>
<comment type="caution">
    <text evidence="4">The sequence shown here is derived from an EMBL/GenBank/DDBJ whole genome shotgun (WGS) entry which is preliminary data.</text>
</comment>
<dbReference type="RefSeq" id="WP_184246810.1">
    <property type="nucleotide sequence ID" value="NZ_JACHLR010000013.1"/>
</dbReference>
<dbReference type="PROSITE" id="PS51736">
    <property type="entry name" value="RECOMBINASES_3"/>
    <property type="match status" value="1"/>
</dbReference>
<reference evidence="4 5" key="1">
    <citation type="submission" date="2020-08" db="EMBL/GenBank/DDBJ databases">
        <title>Functional genomics of gut bacteria from endangered species of beetles.</title>
        <authorList>
            <person name="Carlos-Shanley C."/>
        </authorList>
    </citation>
    <scope>NUCLEOTIDE SEQUENCE [LARGE SCALE GENOMIC DNA]</scope>
    <source>
        <strain evidence="4 5">S00245</strain>
    </source>
</reference>
<proteinExistence type="predicted"/>
<dbReference type="InterPro" id="IPR036162">
    <property type="entry name" value="Resolvase-like_N_sf"/>
</dbReference>
<dbReference type="Pfam" id="PF07508">
    <property type="entry name" value="Recombinase"/>
    <property type="match status" value="1"/>
</dbReference>
<dbReference type="Gene3D" id="3.90.1750.20">
    <property type="entry name" value="Putative Large Serine Recombinase, Chain B, Domain 2"/>
    <property type="match status" value="1"/>
</dbReference>
<evidence type="ECO:0000256" key="1">
    <source>
        <dbReference type="SAM" id="MobiDB-lite"/>
    </source>
</evidence>
<dbReference type="InterPro" id="IPR038109">
    <property type="entry name" value="DNA_bind_recomb_sf"/>
</dbReference>
<dbReference type="Pfam" id="PF13408">
    <property type="entry name" value="Zn_ribbon_recom"/>
    <property type="match status" value="1"/>
</dbReference>
<sequence>MTATAIYGRYSTELQSETSLIDQERFNRRFIKRMEWQGPIVVYSDRAISGASRLNRPGFLKMLDDMKAGRISRIVVENLSRLTRDLEDSSHLMKQAKFRGVKIFCANENGAELTKMNAAINALMAEQAREQGAEMIRRGMTGVVLAGKSAGGRSYGYRSLPRLDSDKGKGGMIEIVPHEADIVREIFIRYIAGESPKAIAADLNRRGVPSPRASLKGKNGFNTGLWSDSTINGNRARGTGILHNALYAGRRNWNRVGMPKNPDTARRVSRANDASDWISVKIDDTLPIVSDEVFATAQARKEDRSFKQTKRQAQRPKRLFSGLLRCGSCGLSVNSAGWDKNDRLRVKCSGKTSRGVCGDPVGCYIEDIENVVMSALRKHLAAPMMRQAYIDEYMAERHRFASSAGNDHEAIAKQLAALTAQMDRARKWAREGITDEADFERDYPPLVAERAALEAKLSATAAPAAAPSFHPVAVARFTSALDGLTDVLCEDGSQPSAQMIRAVVDRIVVTPLAEKPSNPFERRQISVEILGGLDALLSRKAGRSSTTTLVGEGGGSGGGTRTPDTRIMISRVALNYNDILVNLRRNSPQLSVTFRASVNRNEPRSAGKFGGQGGVGGALRLPRVPAPRSRVPARGLPARPLPLQARVAHDAAMIDIDRLQAMTNEQLANELDAMFERAVAKKLKGPRDMADLVSLVPLLTLRLRQKDDYIAIPRLD</sequence>
<organism evidence="4 5">
    <name type="scientific">Novosphingobium chloroacetimidivorans</name>
    <dbReference type="NCBI Taxonomy" id="1428314"/>
    <lineage>
        <taxon>Bacteria</taxon>
        <taxon>Pseudomonadati</taxon>
        <taxon>Pseudomonadota</taxon>
        <taxon>Alphaproteobacteria</taxon>
        <taxon>Sphingomonadales</taxon>
        <taxon>Sphingomonadaceae</taxon>
        <taxon>Novosphingobium</taxon>
    </lineage>
</organism>
<dbReference type="InterPro" id="IPR011109">
    <property type="entry name" value="DNA_bind_recombinase_dom"/>
</dbReference>
<evidence type="ECO:0000259" key="3">
    <source>
        <dbReference type="PROSITE" id="PS51737"/>
    </source>
</evidence>
<dbReference type="Gene3D" id="3.40.50.1390">
    <property type="entry name" value="Resolvase, N-terminal catalytic domain"/>
    <property type="match status" value="1"/>
</dbReference>
<dbReference type="SUPFAM" id="SSF53041">
    <property type="entry name" value="Resolvase-like"/>
    <property type="match status" value="1"/>
</dbReference>
<dbReference type="AlphaFoldDB" id="A0A7W7KB84"/>
<dbReference type="EMBL" id="JACHLR010000013">
    <property type="protein sequence ID" value="MBB4859601.1"/>
    <property type="molecule type" value="Genomic_DNA"/>
</dbReference>
<feature type="region of interest" description="Disordered" evidence="1">
    <location>
        <begin position="617"/>
        <end position="636"/>
    </location>
</feature>
<evidence type="ECO:0000313" key="4">
    <source>
        <dbReference type="EMBL" id="MBB4859601.1"/>
    </source>
</evidence>
<dbReference type="GO" id="GO:0003677">
    <property type="term" value="F:DNA binding"/>
    <property type="evidence" value="ECO:0007669"/>
    <property type="project" value="InterPro"/>
</dbReference>